<organism evidence="1">
    <name type="scientific">Fagus sylvatica</name>
    <name type="common">Beechnut</name>
    <dbReference type="NCBI Taxonomy" id="28930"/>
    <lineage>
        <taxon>Eukaryota</taxon>
        <taxon>Viridiplantae</taxon>
        <taxon>Streptophyta</taxon>
        <taxon>Embryophyta</taxon>
        <taxon>Tracheophyta</taxon>
        <taxon>Spermatophyta</taxon>
        <taxon>Magnoliopsida</taxon>
        <taxon>eudicotyledons</taxon>
        <taxon>Gunneridae</taxon>
        <taxon>Pentapetalae</taxon>
        <taxon>rosids</taxon>
        <taxon>fabids</taxon>
        <taxon>Fagales</taxon>
        <taxon>Fagaceae</taxon>
        <taxon>Fagus</taxon>
    </lineage>
</organism>
<reference evidence="1" key="1">
    <citation type="submission" date="2018-02" db="EMBL/GenBank/DDBJ databases">
        <authorList>
            <person name="Cohen D.B."/>
            <person name="Kent A.D."/>
        </authorList>
    </citation>
    <scope>NUCLEOTIDE SEQUENCE</scope>
</reference>
<dbReference type="EMBL" id="OIVN01001454">
    <property type="protein sequence ID" value="SPC94155.1"/>
    <property type="molecule type" value="Genomic_DNA"/>
</dbReference>
<proteinExistence type="predicted"/>
<protein>
    <submittedName>
        <fullName evidence="1">Uncharacterized protein</fullName>
    </submittedName>
</protein>
<sequence length="151" mass="16250">MAGGRVAEKALDIEAAFGLGLLEHDDVVDEGDQESSAELEVDLGLAWSDHGSMARIATQWLRGSDLEMVLARDLSSILFGLTWRLWTDGVREARVSAVGIFYPRVATPLTPFLVALNRSVATLWIDGVTLLNGLMETEDWRYSGSGGAGGA</sequence>
<gene>
    <name evidence="1" type="ORF">FSB_LOCUS22037</name>
</gene>
<dbReference type="AlphaFoldDB" id="A0A2N9G3Z1"/>
<name>A0A2N9G3Z1_FAGSY</name>
<accession>A0A2N9G3Z1</accession>
<evidence type="ECO:0000313" key="1">
    <source>
        <dbReference type="EMBL" id="SPC94155.1"/>
    </source>
</evidence>